<feature type="domain" description="HD-GYP" evidence="2">
    <location>
        <begin position="80"/>
        <end position="275"/>
    </location>
</feature>
<reference evidence="4" key="1">
    <citation type="journal article" date="2019" name="Int. J. Syst. Evol. Microbiol.">
        <title>The Global Catalogue of Microorganisms (GCM) 10K type strain sequencing project: providing services to taxonomists for standard genome sequencing and annotation.</title>
        <authorList>
            <consortium name="The Broad Institute Genomics Platform"/>
            <consortium name="The Broad Institute Genome Sequencing Center for Infectious Disease"/>
            <person name="Wu L."/>
            <person name="Ma J."/>
        </authorList>
    </citation>
    <scope>NUCLEOTIDE SEQUENCE [LARGE SCALE GENOMIC DNA]</scope>
    <source>
        <strain evidence="4">CGMCC 4.7317</strain>
    </source>
</reference>
<evidence type="ECO:0000256" key="1">
    <source>
        <dbReference type="SAM" id="Phobius"/>
    </source>
</evidence>
<name>A0ABW1T3T2_9ACTN</name>
<feature type="transmembrane region" description="Helical" evidence="1">
    <location>
        <begin position="47"/>
        <end position="70"/>
    </location>
</feature>
<dbReference type="SMART" id="SM00471">
    <property type="entry name" value="HDc"/>
    <property type="match status" value="1"/>
</dbReference>
<dbReference type="CDD" id="cd00077">
    <property type="entry name" value="HDc"/>
    <property type="match status" value="1"/>
</dbReference>
<protein>
    <submittedName>
        <fullName evidence="3">HD-GYP domain-containing protein</fullName>
        <ecNumber evidence="3">3.1.4.-</ecNumber>
    </submittedName>
</protein>
<gene>
    <name evidence="3" type="ORF">ACFQGU_13715</name>
</gene>
<keyword evidence="1" id="KW-0472">Membrane</keyword>
<dbReference type="GO" id="GO:0016787">
    <property type="term" value="F:hydrolase activity"/>
    <property type="evidence" value="ECO:0007669"/>
    <property type="project" value="UniProtKB-KW"/>
</dbReference>
<dbReference type="NCBIfam" id="TIGR00277">
    <property type="entry name" value="HDIG"/>
    <property type="match status" value="1"/>
</dbReference>
<dbReference type="PANTHER" id="PTHR45228:SF1">
    <property type="entry name" value="CYCLIC DI-GMP PHOSPHODIESTERASE TM_0186"/>
    <property type="match status" value="1"/>
</dbReference>
<feature type="transmembrane region" description="Helical" evidence="1">
    <location>
        <begin position="9"/>
        <end position="27"/>
    </location>
</feature>
<dbReference type="PANTHER" id="PTHR45228">
    <property type="entry name" value="CYCLIC DI-GMP PHOSPHODIESTERASE TM_0186-RELATED"/>
    <property type="match status" value="1"/>
</dbReference>
<dbReference type="Gene3D" id="1.10.3210.10">
    <property type="entry name" value="Hypothetical protein af1432"/>
    <property type="match status" value="1"/>
</dbReference>
<dbReference type="InterPro" id="IPR037522">
    <property type="entry name" value="HD_GYP_dom"/>
</dbReference>
<dbReference type="Pfam" id="PF13487">
    <property type="entry name" value="HD_5"/>
    <property type="match status" value="1"/>
</dbReference>
<dbReference type="InterPro" id="IPR003607">
    <property type="entry name" value="HD/PDEase_dom"/>
</dbReference>
<dbReference type="EMBL" id="JBHSTI010000008">
    <property type="protein sequence ID" value="MFC6238940.1"/>
    <property type="molecule type" value="Genomic_DNA"/>
</dbReference>
<dbReference type="Proteomes" id="UP001596138">
    <property type="component" value="Unassembled WGS sequence"/>
</dbReference>
<evidence type="ECO:0000313" key="4">
    <source>
        <dbReference type="Proteomes" id="UP001596138"/>
    </source>
</evidence>
<dbReference type="RefSeq" id="WP_386767581.1">
    <property type="nucleotide sequence ID" value="NZ_JBHSTI010000008.1"/>
</dbReference>
<comment type="caution">
    <text evidence="3">The sequence shown here is derived from an EMBL/GenBank/DDBJ whole genome shotgun (WGS) entry which is preliminary data.</text>
</comment>
<dbReference type="PROSITE" id="PS51832">
    <property type="entry name" value="HD_GYP"/>
    <property type="match status" value="1"/>
</dbReference>
<proteinExistence type="predicted"/>
<evidence type="ECO:0000259" key="2">
    <source>
        <dbReference type="PROSITE" id="PS51832"/>
    </source>
</evidence>
<sequence length="279" mass="31032">MRPNRPTRAALRLAAGYFAVSVAWILLSDRFARRLAFGNEDAERYLQSLKGLGFVAITSIGLFLVALRYLRRVEDSTDRLRSAYDETLAGWASALDIRDRSTAQHTERVTRRTVALARQFGFEGRALDDVRRGATLHDIGKMGVPDDVLGKKGPLTDDEWVQMRRHPELAVQMLQGIEYLRPALTIPLCHHEKWDGSGYPAGLVREQIPLEARLFAVVDVYDAITSVRPYRQPMQADEARATIEAGSGTHFDPDVVVALLALVDAENRAEAGRGPATPQ</sequence>
<evidence type="ECO:0000313" key="3">
    <source>
        <dbReference type="EMBL" id="MFC6238940.1"/>
    </source>
</evidence>
<dbReference type="SUPFAM" id="SSF109604">
    <property type="entry name" value="HD-domain/PDEase-like"/>
    <property type="match status" value="1"/>
</dbReference>
<accession>A0ABW1T3T2</accession>
<keyword evidence="4" id="KW-1185">Reference proteome</keyword>
<keyword evidence="1" id="KW-1133">Transmembrane helix</keyword>
<keyword evidence="3" id="KW-0378">Hydrolase</keyword>
<keyword evidence="1" id="KW-0812">Transmembrane</keyword>
<dbReference type="EC" id="3.1.4.-" evidence="3"/>
<organism evidence="3 4">
    <name type="scientific">Longivirga aurantiaca</name>
    <dbReference type="NCBI Taxonomy" id="1837743"/>
    <lineage>
        <taxon>Bacteria</taxon>
        <taxon>Bacillati</taxon>
        <taxon>Actinomycetota</taxon>
        <taxon>Actinomycetes</taxon>
        <taxon>Sporichthyales</taxon>
        <taxon>Sporichthyaceae</taxon>
        <taxon>Longivirga</taxon>
    </lineage>
</organism>
<dbReference type="InterPro" id="IPR052020">
    <property type="entry name" value="Cyclic_di-GMP/3'3'-cGAMP_PDE"/>
</dbReference>
<dbReference type="InterPro" id="IPR006675">
    <property type="entry name" value="HDIG_dom"/>
</dbReference>